<dbReference type="PANTHER" id="PTHR11430:SF13">
    <property type="entry name" value="NEUTROPHIL GELATINASE-ASSOCIATED LIPOCALIN"/>
    <property type="match status" value="1"/>
</dbReference>
<keyword evidence="6" id="KW-1015">Disulfide bond</keyword>
<dbReference type="PRINTS" id="PR00179">
    <property type="entry name" value="LIPOCALIN"/>
</dbReference>
<dbReference type="InterPro" id="IPR003087">
    <property type="entry name" value="LCN2/LCN12"/>
</dbReference>
<evidence type="ECO:0000256" key="9">
    <source>
        <dbReference type="SAM" id="SignalP"/>
    </source>
</evidence>
<gene>
    <name evidence="12" type="primary">LOC101702190</name>
</gene>
<accession>A0AAX6PEU2</accession>
<evidence type="ECO:0000259" key="10">
    <source>
        <dbReference type="Pfam" id="PF00061"/>
    </source>
</evidence>
<comment type="subcellular location">
    <subcellularLocation>
        <location evidence="1">Secreted</location>
    </subcellularLocation>
</comment>
<evidence type="ECO:0000256" key="3">
    <source>
        <dbReference type="ARBA" id="ARBA00022448"/>
    </source>
</evidence>
<dbReference type="InterPro" id="IPR012674">
    <property type="entry name" value="Calycin"/>
</dbReference>
<dbReference type="GO" id="GO:0005615">
    <property type="term" value="C:extracellular space"/>
    <property type="evidence" value="ECO:0007669"/>
    <property type="project" value="TreeGrafter"/>
</dbReference>
<keyword evidence="11" id="KW-1185">Reference proteome</keyword>
<keyword evidence="7" id="KW-0325">Glycoprotein</keyword>
<dbReference type="PRINTS" id="PR01275">
    <property type="entry name" value="NGELATINASE"/>
</dbReference>
<dbReference type="InterPro" id="IPR002345">
    <property type="entry name" value="Lipocalin"/>
</dbReference>
<name>A0AAX6PEU2_HETGA</name>
<dbReference type="GeneID" id="101702190"/>
<dbReference type="KEGG" id="hgl:101702190"/>
<evidence type="ECO:0000256" key="7">
    <source>
        <dbReference type="ARBA" id="ARBA00023180"/>
    </source>
</evidence>
<keyword evidence="3" id="KW-0813">Transport</keyword>
<keyword evidence="4" id="KW-0964">Secreted</keyword>
<protein>
    <submittedName>
        <fullName evidence="12">Neutrophil gelatinase-associated lipocalin-like</fullName>
    </submittedName>
</protein>
<dbReference type="PANTHER" id="PTHR11430">
    <property type="entry name" value="LIPOCALIN"/>
    <property type="match status" value="1"/>
</dbReference>
<evidence type="ECO:0000256" key="5">
    <source>
        <dbReference type="ARBA" id="ARBA00022729"/>
    </source>
</evidence>
<dbReference type="GO" id="GO:0036094">
    <property type="term" value="F:small molecule binding"/>
    <property type="evidence" value="ECO:0007669"/>
    <property type="project" value="InterPro"/>
</dbReference>
<feature type="domain" description="Lipocalin/cytosolic fatty-acid binding" evidence="10">
    <location>
        <begin position="48"/>
        <end position="189"/>
    </location>
</feature>
<evidence type="ECO:0000313" key="11">
    <source>
        <dbReference type="Proteomes" id="UP000694906"/>
    </source>
</evidence>
<dbReference type="PROSITE" id="PS00213">
    <property type="entry name" value="LIPOCALIN"/>
    <property type="match status" value="1"/>
</dbReference>
<feature type="chain" id="PRO_5043971448" evidence="9">
    <location>
        <begin position="21"/>
        <end position="215"/>
    </location>
</feature>
<dbReference type="RefSeq" id="XP_004849662.1">
    <property type="nucleotide sequence ID" value="XM_004849605.1"/>
</dbReference>
<dbReference type="Gene3D" id="2.40.128.20">
    <property type="match status" value="1"/>
</dbReference>
<feature type="signal peptide" evidence="9">
    <location>
        <begin position="1"/>
        <end position="20"/>
    </location>
</feature>
<evidence type="ECO:0000313" key="12">
    <source>
        <dbReference type="RefSeq" id="XP_004849662.1"/>
    </source>
</evidence>
<dbReference type="AlphaFoldDB" id="A0AAX6PEU2"/>
<dbReference type="SUPFAM" id="SSF50814">
    <property type="entry name" value="Lipocalins"/>
    <property type="match status" value="1"/>
</dbReference>
<evidence type="ECO:0000256" key="6">
    <source>
        <dbReference type="ARBA" id="ARBA00023157"/>
    </source>
</evidence>
<comment type="similarity">
    <text evidence="2 8">Belongs to the calycin superfamily. Lipocalin family.</text>
</comment>
<dbReference type="InterPro" id="IPR022272">
    <property type="entry name" value="Lipocalin_CS"/>
</dbReference>
<dbReference type="Proteomes" id="UP000694906">
    <property type="component" value="Unplaced"/>
</dbReference>
<keyword evidence="5 9" id="KW-0732">Signal</keyword>
<evidence type="ECO:0000256" key="4">
    <source>
        <dbReference type="ARBA" id="ARBA00022525"/>
    </source>
</evidence>
<evidence type="ECO:0000256" key="1">
    <source>
        <dbReference type="ARBA" id="ARBA00004613"/>
    </source>
</evidence>
<proteinExistence type="inferred from homology"/>
<evidence type="ECO:0000256" key="2">
    <source>
        <dbReference type="ARBA" id="ARBA00006889"/>
    </source>
</evidence>
<dbReference type="InterPro" id="IPR000566">
    <property type="entry name" value="Lipocln_cytosolic_FA-bd_dom"/>
</dbReference>
<organism evidence="11 12">
    <name type="scientific">Heterocephalus glaber</name>
    <name type="common">Naked mole rat</name>
    <dbReference type="NCBI Taxonomy" id="10181"/>
    <lineage>
        <taxon>Eukaryota</taxon>
        <taxon>Metazoa</taxon>
        <taxon>Chordata</taxon>
        <taxon>Craniata</taxon>
        <taxon>Vertebrata</taxon>
        <taxon>Euteleostomi</taxon>
        <taxon>Mammalia</taxon>
        <taxon>Eutheria</taxon>
        <taxon>Euarchontoglires</taxon>
        <taxon>Glires</taxon>
        <taxon>Rodentia</taxon>
        <taxon>Hystricomorpha</taxon>
        <taxon>Bathyergidae</taxon>
        <taxon>Heterocephalus</taxon>
    </lineage>
</organism>
<reference evidence="12" key="1">
    <citation type="submission" date="2025-08" db="UniProtKB">
        <authorList>
            <consortium name="RefSeq"/>
        </authorList>
    </citation>
    <scope>IDENTIFICATION</scope>
</reference>
<evidence type="ECO:0000256" key="8">
    <source>
        <dbReference type="RuleBase" id="RU003695"/>
    </source>
</evidence>
<sequence length="215" mass="24058">MTLGLLWLGLPLLGALQTQAQNSTPTLIPPIPLHIGPMEPEFQDDQFQGKWYVLGVAENTIQNGNQLSMYSTTFELNDADHSYNVTTALIREDLCENQTYTFVPGVHRSQYTLSNTTWPTGTQSYTMRVVATNYKQFAVVFSEKTFEDTVYFKTIVYGRTKELSPELKERFVNFVKSVGFTEDNIIFTDPIGASCLSPPVTLPKEPSSCPTGHNA</sequence>
<dbReference type="Pfam" id="PF00061">
    <property type="entry name" value="Lipocalin"/>
    <property type="match status" value="1"/>
</dbReference>